<sequence length="103" mass="11776">MKRGEWVYAKLHRTPNSVVLACCGKEWVGKVLEDERHFFEVKASFYQGQLVDEAGLEKLLLEADNINLFGDKPVRVALAKGFIKESDVIRVKGVPHTNIFKFR</sequence>
<accession>A0A8T4L4Z4</accession>
<organism evidence="1 2">
    <name type="scientific">Candidatus Iainarchaeum sp</name>
    <dbReference type="NCBI Taxonomy" id="3101447"/>
    <lineage>
        <taxon>Archaea</taxon>
        <taxon>Candidatus Iainarchaeota</taxon>
        <taxon>Candidatus Iainarchaeia</taxon>
        <taxon>Candidatus Iainarchaeales</taxon>
        <taxon>Candidatus Iainarchaeaceae</taxon>
        <taxon>Candidatus Iainarchaeum</taxon>
    </lineage>
</organism>
<protein>
    <submittedName>
        <fullName evidence="1">DUF424 family protein</fullName>
    </submittedName>
</protein>
<dbReference type="Proteomes" id="UP000678237">
    <property type="component" value="Unassembled WGS sequence"/>
</dbReference>
<comment type="caution">
    <text evidence="1">The sequence shown here is derived from an EMBL/GenBank/DDBJ whole genome shotgun (WGS) entry which is preliminary data.</text>
</comment>
<evidence type="ECO:0000313" key="1">
    <source>
        <dbReference type="EMBL" id="MBS3062373.1"/>
    </source>
</evidence>
<dbReference type="EMBL" id="JAGVWE010000002">
    <property type="protein sequence ID" value="MBS3062373.1"/>
    <property type="molecule type" value="Genomic_DNA"/>
</dbReference>
<reference evidence="1" key="1">
    <citation type="submission" date="2021-03" db="EMBL/GenBank/DDBJ databases">
        <authorList>
            <person name="Jaffe A."/>
        </authorList>
    </citation>
    <scope>NUCLEOTIDE SEQUENCE</scope>
    <source>
        <strain evidence="1">RIFCSPLOWO2_01_FULL_58_19</strain>
    </source>
</reference>
<gene>
    <name evidence="1" type="ORF">J4203_00740</name>
</gene>
<name>A0A8T4L4Z4_9ARCH</name>
<reference evidence="1" key="2">
    <citation type="submission" date="2021-05" db="EMBL/GenBank/DDBJ databases">
        <title>Protein family content uncovers lineage relationships and bacterial pathway maintenance mechanisms in DPANN archaea.</title>
        <authorList>
            <person name="Castelle C.J."/>
            <person name="Meheust R."/>
            <person name="Jaffe A.L."/>
            <person name="Seitz K."/>
            <person name="Gong X."/>
            <person name="Baker B.J."/>
            <person name="Banfield J.F."/>
        </authorList>
    </citation>
    <scope>NUCLEOTIDE SEQUENCE</scope>
    <source>
        <strain evidence="1">RIFCSPLOWO2_01_FULL_58_19</strain>
    </source>
</reference>
<evidence type="ECO:0000313" key="2">
    <source>
        <dbReference type="Proteomes" id="UP000678237"/>
    </source>
</evidence>
<dbReference type="InterPro" id="IPR007355">
    <property type="entry name" value="DUF424"/>
</dbReference>
<dbReference type="Gene3D" id="3.30.1860.10">
    <property type="entry name" value="uncharacterized conserved protein from methanopyrus kandleri domain like"/>
    <property type="match status" value="1"/>
</dbReference>
<dbReference type="Pfam" id="PF04242">
    <property type="entry name" value="DUF424"/>
    <property type="match status" value="1"/>
</dbReference>
<proteinExistence type="predicted"/>
<dbReference type="AlphaFoldDB" id="A0A8T4L4Z4"/>